<feature type="region of interest" description="Disordered" evidence="1">
    <location>
        <begin position="160"/>
        <end position="189"/>
    </location>
</feature>
<proteinExistence type="predicted"/>
<protein>
    <submittedName>
        <fullName evidence="2">Uncharacterized protein</fullName>
    </submittedName>
</protein>
<organism evidence="2 3">
    <name type="scientific">Bradyrhizobium ivorense</name>
    <dbReference type="NCBI Taxonomy" id="2511166"/>
    <lineage>
        <taxon>Bacteria</taxon>
        <taxon>Pseudomonadati</taxon>
        <taxon>Pseudomonadota</taxon>
        <taxon>Alphaproteobacteria</taxon>
        <taxon>Hyphomicrobiales</taxon>
        <taxon>Nitrobacteraceae</taxon>
        <taxon>Bradyrhizobium</taxon>
    </lineage>
</organism>
<name>A0A508T7D2_9BRAD</name>
<evidence type="ECO:0000256" key="1">
    <source>
        <dbReference type="SAM" id="MobiDB-lite"/>
    </source>
</evidence>
<dbReference type="RefSeq" id="WP_244626495.1">
    <property type="nucleotide sequence ID" value="NZ_CAADFC020000009.1"/>
</dbReference>
<dbReference type="EMBL" id="CAADFC020000009">
    <property type="protein sequence ID" value="VIO69207.1"/>
    <property type="molecule type" value="Genomic_DNA"/>
</dbReference>
<reference evidence="2" key="1">
    <citation type="submission" date="2019-02" db="EMBL/GenBank/DDBJ databases">
        <authorList>
            <person name="Pothier F.J."/>
        </authorList>
    </citation>
    <scope>NUCLEOTIDE SEQUENCE</scope>
    <source>
        <strain evidence="2">CI-1B</strain>
    </source>
</reference>
<dbReference type="AlphaFoldDB" id="A0A508T7D2"/>
<evidence type="ECO:0000313" key="2">
    <source>
        <dbReference type="EMBL" id="VIO69207.1"/>
    </source>
</evidence>
<comment type="caution">
    <text evidence="2">The sequence shown here is derived from an EMBL/GenBank/DDBJ whole genome shotgun (WGS) entry which is preliminary data.</text>
</comment>
<feature type="region of interest" description="Disordered" evidence="1">
    <location>
        <begin position="1"/>
        <end position="52"/>
    </location>
</feature>
<accession>A0A508T7D2</accession>
<evidence type="ECO:0000313" key="3">
    <source>
        <dbReference type="Proteomes" id="UP000328092"/>
    </source>
</evidence>
<keyword evidence="3" id="KW-1185">Reference proteome</keyword>
<dbReference type="Proteomes" id="UP000328092">
    <property type="component" value="Unassembled WGS sequence"/>
</dbReference>
<sequence length="189" mass="20456">MNVDPRNPADTPFEAHDVLQQPHRVDRQPAELNAHTDAPAHRSEDQASFEQQLNDLDSVNPASDSVCLAANPGTATSAPDEVATETGRYPATSFVSARAKLAATLTGALDALRSEIDLADQQSARWSPATAAFDARVDRDRIFDGVAGSSYVTLRRFQNQDSDSKLRTKADTSAISHVRNTAGDHSSRW</sequence>
<feature type="compositionally biased region" description="Basic and acidic residues" evidence="1">
    <location>
        <begin position="13"/>
        <end position="29"/>
    </location>
</feature>
<gene>
    <name evidence="2" type="ORF">CI1B_25600</name>
</gene>